<dbReference type="InterPro" id="IPR037066">
    <property type="entry name" value="Plug_dom_sf"/>
</dbReference>
<keyword evidence="2 4" id="KW-0472">Membrane</keyword>
<dbReference type="RefSeq" id="WP_188751371.1">
    <property type="nucleotide sequence ID" value="NZ_BMIK01000008.1"/>
</dbReference>
<dbReference type="SUPFAM" id="SSF49464">
    <property type="entry name" value="Carboxypeptidase regulatory domain-like"/>
    <property type="match status" value="1"/>
</dbReference>
<keyword evidence="4" id="KW-0812">Transmembrane</keyword>
<dbReference type="PROSITE" id="PS52016">
    <property type="entry name" value="TONB_DEPENDENT_REC_3"/>
    <property type="match status" value="1"/>
</dbReference>
<dbReference type="InterPro" id="IPR023997">
    <property type="entry name" value="TonB-dep_OMP_SusC/RagA_CS"/>
</dbReference>
<protein>
    <submittedName>
        <fullName evidence="7">SusC/RagA family TonB-linked outer membrane protein</fullName>
    </submittedName>
</protein>
<sequence>MKLLILFLCLGLVHVSAKTYGQYVSLSVKDTPLETVIQQLRGQTGYDFVADRKLVRSAGNVNVQLHQATLEEALKACLQGKSIAYRINGGIVTLVPEKSAGYRRGGIPSSATSALQQAISGTVTNEQGDPLEGVTITVKGKAISSITDTEGNFHIAVPNDAQFLVFTMIGFEEVEREIGGQTIVDVTLKTAISDLEEVAVVAYGVQKKESVVGSISTVKPRDLKVPTRSLTNALAGNIAGVIAVQRSGEPGKDDAQFWIRGVSTFGAGANPLVLVDGVERSLSNIEPEEIESFSVLKDAAATAVYGIRGANGVVLVNTRKGQTGKPTISVKSEYGMVGATRLPRLTDAATSYRLYNEANLNVNPNFKSPYTEDIIETYELQSDPLLYPDNDWIGLMMKDWTHSGRTNLNISGGGDVAKYFVSATYFSEDGIWKGGNLDAYNSNTTLRRYNFRANTDIKLNRYTDLSLNIGGILVTQNMAGYDSDHLWSWILKSGPGDYAPVYPNPDGDGVVYGGSGSHAIRSPYADLFNSGFQTTWNNNLQSSLILKHSLSWLSEGLAVKGMFSFDADNSHVIQRTREGDLYRATGRDRFGVPQLTRYWDGQEDLNYNTVSGGDRRIYLQADISYNRIFGKHSVGGLLLYNQQDFVNANANNAIAGLPYRFQGLVSKLSYGYAERYYIELNAGYNGSENFKRGDRFGFFPSVGLGWIVSEESFYKESIGQHISYLKLRGSYGYKGNDQIGGRRFAYLTTIGGGNGGWRYGLNGDNTIGGTGEDEWGADLTWELETEANIGVEARFLKGFYLQADVFNRQRSGIFLQRASLPNYMGLTKNPWGNIGKMDNRGIDVSLEYRKQLGEIDLAFRGNFTYARNKVVENDQPDPLYSYQAEKGRRYGQQFGLQAIGLYEETDFLDVSQGILREELPVPGFGGRVYPGDIKYVDYNGDGLVNSYDMVAIGYAPNPEMVYGFGLNFVYKGIDFSAFFQGLTHMDFMLGGEGFFPFRESLSGIVAQQVALDRWTVENPAQDVLFPRLAVGENINNYVPSTWWQREGSYLRLRTVEAGYTIPKPLTDRLKIGSARIYCVALNPVTWSQFKYWDPELGSGNGGRYPIQRNFSVGLNLTF</sequence>
<keyword evidence="4" id="KW-1134">Transmembrane beta strand</keyword>
<evidence type="ECO:0000256" key="3">
    <source>
        <dbReference type="ARBA" id="ARBA00023237"/>
    </source>
</evidence>
<evidence type="ECO:0000259" key="6">
    <source>
        <dbReference type="SMART" id="SM00965"/>
    </source>
</evidence>
<comment type="caution">
    <text evidence="7">The sequence shown here is derived from an EMBL/GenBank/DDBJ whole genome shotgun (WGS) entry which is preliminary data.</text>
</comment>
<dbReference type="SUPFAM" id="SSF56935">
    <property type="entry name" value="Porins"/>
    <property type="match status" value="1"/>
</dbReference>
<dbReference type="Gene3D" id="3.55.50.30">
    <property type="match status" value="1"/>
</dbReference>
<dbReference type="InterPro" id="IPR012910">
    <property type="entry name" value="Plug_dom"/>
</dbReference>
<feature type="domain" description="Secretin/TonB short N-terminal" evidence="6">
    <location>
        <begin position="46"/>
        <end position="97"/>
    </location>
</feature>
<keyword evidence="8" id="KW-1185">Reference proteome</keyword>
<dbReference type="Gene3D" id="2.60.40.1120">
    <property type="entry name" value="Carboxypeptidase-like, regulatory domain"/>
    <property type="match status" value="1"/>
</dbReference>
<feature type="chain" id="PRO_5047320736" evidence="5">
    <location>
        <begin position="18"/>
        <end position="1118"/>
    </location>
</feature>
<dbReference type="Pfam" id="PF07660">
    <property type="entry name" value="STN"/>
    <property type="match status" value="1"/>
</dbReference>
<evidence type="ECO:0000256" key="4">
    <source>
        <dbReference type="PROSITE-ProRule" id="PRU01360"/>
    </source>
</evidence>
<evidence type="ECO:0000256" key="5">
    <source>
        <dbReference type="SAM" id="SignalP"/>
    </source>
</evidence>
<name>A0ABQ1M0D4_9SPHI</name>
<comment type="subcellular location">
    <subcellularLocation>
        <location evidence="4">Cell outer membrane</location>
        <topology evidence="4">Multi-pass membrane protein</topology>
    </subcellularLocation>
</comment>
<dbReference type="InterPro" id="IPR023996">
    <property type="entry name" value="TonB-dep_OMP_SusC/RagA"/>
</dbReference>
<keyword evidence="3 4" id="KW-0998">Cell outer membrane</keyword>
<evidence type="ECO:0000256" key="2">
    <source>
        <dbReference type="ARBA" id="ARBA00023136"/>
    </source>
</evidence>
<dbReference type="NCBIfam" id="TIGR04056">
    <property type="entry name" value="OMP_RagA_SusC"/>
    <property type="match status" value="1"/>
</dbReference>
<evidence type="ECO:0000256" key="1">
    <source>
        <dbReference type="ARBA" id="ARBA00022448"/>
    </source>
</evidence>
<keyword evidence="5" id="KW-0732">Signal</keyword>
<dbReference type="InterPro" id="IPR011662">
    <property type="entry name" value="Secretin/TonB_short_N"/>
</dbReference>
<dbReference type="Gene3D" id="2.170.130.10">
    <property type="entry name" value="TonB-dependent receptor, plug domain"/>
    <property type="match status" value="1"/>
</dbReference>
<dbReference type="SMART" id="SM00965">
    <property type="entry name" value="STN"/>
    <property type="match status" value="1"/>
</dbReference>
<accession>A0ABQ1M0D4</accession>
<proteinExistence type="inferred from homology"/>
<dbReference type="Pfam" id="PF13715">
    <property type="entry name" value="CarbopepD_reg_2"/>
    <property type="match status" value="1"/>
</dbReference>
<reference evidence="8" key="1">
    <citation type="journal article" date="2019" name="Int. J. Syst. Evol. Microbiol.">
        <title>The Global Catalogue of Microorganisms (GCM) 10K type strain sequencing project: providing services to taxonomists for standard genome sequencing and annotation.</title>
        <authorList>
            <consortium name="The Broad Institute Genomics Platform"/>
            <consortium name="The Broad Institute Genome Sequencing Center for Infectious Disease"/>
            <person name="Wu L."/>
            <person name="Ma J."/>
        </authorList>
    </citation>
    <scope>NUCLEOTIDE SEQUENCE [LARGE SCALE GENOMIC DNA]</scope>
    <source>
        <strain evidence="8">CGMCC 1.15342</strain>
    </source>
</reference>
<organism evidence="7 8">
    <name type="scientific">Parapedobacter defluvii</name>
    <dbReference type="NCBI Taxonomy" id="2045106"/>
    <lineage>
        <taxon>Bacteria</taxon>
        <taxon>Pseudomonadati</taxon>
        <taxon>Bacteroidota</taxon>
        <taxon>Sphingobacteriia</taxon>
        <taxon>Sphingobacteriales</taxon>
        <taxon>Sphingobacteriaceae</taxon>
        <taxon>Parapedobacter</taxon>
    </lineage>
</organism>
<feature type="signal peptide" evidence="5">
    <location>
        <begin position="1"/>
        <end position="17"/>
    </location>
</feature>
<dbReference type="InterPro" id="IPR039426">
    <property type="entry name" value="TonB-dep_rcpt-like"/>
</dbReference>
<dbReference type="Pfam" id="PF07715">
    <property type="entry name" value="Plug"/>
    <property type="match status" value="1"/>
</dbReference>
<dbReference type="Proteomes" id="UP000597338">
    <property type="component" value="Unassembled WGS sequence"/>
</dbReference>
<comment type="similarity">
    <text evidence="4">Belongs to the TonB-dependent receptor family.</text>
</comment>
<keyword evidence="1 4" id="KW-0813">Transport</keyword>
<dbReference type="EMBL" id="BMIK01000008">
    <property type="protein sequence ID" value="GGC32722.1"/>
    <property type="molecule type" value="Genomic_DNA"/>
</dbReference>
<gene>
    <name evidence="7" type="ORF">GCM10011386_26060</name>
</gene>
<dbReference type="InterPro" id="IPR008969">
    <property type="entry name" value="CarboxyPept-like_regulatory"/>
</dbReference>
<dbReference type="NCBIfam" id="TIGR04057">
    <property type="entry name" value="SusC_RagA_signa"/>
    <property type="match status" value="1"/>
</dbReference>
<evidence type="ECO:0000313" key="8">
    <source>
        <dbReference type="Proteomes" id="UP000597338"/>
    </source>
</evidence>
<evidence type="ECO:0000313" key="7">
    <source>
        <dbReference type="EMBL" id="GGC32722.1"/>
    </source>
</evidence>